<evidence type="ECO:0000313" key="3">
    <source>
        <dbReference type="Proteomes" id="UP000660270"/>
    </source>
</evidence>
<gene>
    <name evidence="2" type="ORF">H6G43_02815</name>
</gene>
<dbReference type="EMBL" id="JACJTM010000003">
    <property type="protein sequence ID" value="MBD2684193.1"/>
    <property type="molecule type" value="Genomic_DNA"/>
</dbReference>
<accession>A0ABR8ILJ0</accession>
<dbReference type="Proteomes" id="UP000660270">
    <property type="component" value="Unassembled WGS sequence"/>
</dbReference>
<protein>
    <submittedName>
        <fullName evidence="2">Uncharacterized protein</fullName>
    </submittedName>
</protein>
<dbReference type="GeneID" id="78219146"/>
<reference evidence="2 3" key="1">
    <citation type="journal article" date="2020" name="ISME J.">
        <title>Comparative genomics reveals insights into cyanobacterial evolution and habitat adaptation.</title>
        <authorList>
            <person name="Chen M.Y."/>
            <person name="Teng W.K."/>
            <person name="Zhao L."/>
            <person name="Hu C.X."/>
            <person name="Zhou Y.K."/>
            <person name="Han B.P."/>
            <person name="Song L.R."/>
            <person name="Shu W.S."/>
        </authorList>
    </citation>
    <scope>NUCLEOTIDE SEQUENCE [LARGE SCALE GENOMIC DNA]</scope>
    <source>
        <strain evidence="2 3">FACHB-1249</strain>
    </source>
</reference>
<proteinExistence type="predicted"/>
<dbReference type="RefSeq" id="WP_190387173.1">
    <property type="nucleotide sequence ID" value="NZ_JACJTM010000003.1"/>
</dbReference>
<feature type="coiled-coil region" evidence="1">
    <location>
        <begin position="81"/>
        <end position="115"/>
    </location>
</feature>
<keyword evidence="1" id="KW-0175">Coiled coil</keyword>
<evidence type="ECO:0000256" key="1">
    <source>
        <dbReference type="SAM" id="Coils"/>
    </source>
</evidence>
<evidence type="ECO:0000313" key="2">
    <source>
        <dbReference type="EMBL" id="MBD2684193.1"/>
    </source>
</evidence>
<keyword evidence="3" id="KW-1185">Reference proteome</keyword>
<name>A0ABR8ILJ0_APHFL</name>
<sequence>MLIGNYDHQKIKLFTTAKRAFLHSIVLLFAFCSLLLNVPTALAASVYTAPVQYIAYATPTQSVEEIDELIAFYRDQKNGIAENTKLSIEAKKAQLKEINSEINALIKDKKALLAKQ</sequence>
<comment type="caution">
    <text evidence="2">The sequence shown here is derived from an EMBL/GenBank/DDBJ whole genome shotgun (WGS) entry which is preliminary data.</text>
</comment>
<organism evidence="2 3">
    <name type="scientific">Aphanizomenon flos-aquae FACHB-1249</name>
    <dbReference type="NCBI Taxonomy" id="2692889"/>
    <lineage>
        <taxon>Bacteria</taxon>
        <taxon>Bacillati</taxon>
        <taxon>Cyanobacteriota</taxon>
        <taxon>Cyanophyceae</taxon>
        <taxon>Nostocales</taxon>
        <taxon>Aphanizomenonaceae</taxon>
        <taxon>Aphanizomenon</taxon>
    </lineage>
</organism>